<protein>
    <recommendedName>
        <fullName evidence="5">DUF4340 domain-containing protein</fullName>
    </recommendedName>
</protein>
<dbReference type="Proteomes" id="UP000823886">
    <property type="component" value="Unassembled WGS sequence"/>
</dbReference>
<feature type="signal peptide" evidence="2">
    <location>
        <begin position="1"/>
        <end position="16"/>
    </location>
</feature>
<dbReference type="PROSITE" id="PS51257">
    <property type="entry name" value="PROKAR_LIPOPROTEIN"/>
    <property type="match status" value="1"/>
</dbReference>
<dbReference type="AlphaFoldDB" id="A0A9D2TBB9"/>
<evidence type="ECO:0000313" key="4">
    <source>
        <dbReference type="Proteomes" id="UP000823886"/>
    </source>
</evidence>
<comment type="caution">
    <text evidence="3">The sequence shown here is derived from an EMBL/GenBank/DDBJ whole genome shotgun (WGS) entry which is preliminary data.</text>
</comment>
<name>A0A9D2TBB9_9FIRM</name>
<evidence type="ECO:0000256" key="2">
    <source>
        <dbReference type="SAM" id="SignalP"/>
    </source>
</evidence>
<evidence type="ECO:0000313" key="3">
    <source>
        <dbReference type="EMBL" id="HJC62232.1"/>
    </source>
</evidence>
<evidence type="ECO:0000256" key="1">
    <source>
        <dbReference type="SAM" id="MobiDB-lite"/>
    </source>
</evidence>
<feature type="region of interest" description="Disordered" evidence="1">
    <location>
        <begin position="391"/>
        <end position="423"/>
    </location>
</feature>
<feature type="compositionally biased region" description="Acidic residues" evidence="1">
    <location>
        <begin position="397"/>
        <end position="410"/>
    </location>
</feature>
<keyword evidence="2" id="KW-0732">Signal</keyword>
<gene>
    <name evidence="3" type="ORF">H9753_01250</name>
</gene>
<proteinExistence type="predicted"/>
<reference evidence="3" key="2">
    <citation type="submission" date="2021-04" db="EMBL/GenBank/DDBJ databases">
        <authorList>
            <person name="Gilroy R."/>
        </authorList>
    </citation>
    <scope>NUCLEOTIDE SEQUENCE</scope>
    <source>
        <strain evidence="3">ChiBcec2-3848</strain>
    </source>
</reference>
<evidence type="ECO:0008006" key="5">
    <source>
        <dbReference type="Google" id="ProtNLM"/>
    </source>
</evidence>
<reference evidence="3" key="1">
    <citation type="journal article" date="2021" name="PeerJ">
        <title>Extensive microbial diversity within the chicken gut microbiome revealed by metagenomics and culture.</title>
        <authorList>
            <person name="Gilroy R."/>
            <person name="Ravi A."/>
            <person name="Getino M."/>
            <person name="Pursley I."/>
            <person name="Horton D.L."/>
            <person name="Alikhan N.F."/>
            <person name="Baker D."/>
            <person name="Gharbi K."/>
            <person name="Hall N."/>
            <person name="Watson M."/>
            <person name="Adriaenssens E.M."/>
            <person name="Foster-Nyarko E."/>
            <person name="Jarju S."/>
            <person name="Secka A."/>
            <person name="Antonio M."/>
            <person name="Oren A."/>
            <person name="Chaudhuri R.R."/>
            <person name="La Ragione R."/>
            <person name="Hildebrand F."/>
            <person name="Pallen M.J."/>
        </authorList>
    </citation>
    <scope>NUCLEOTIDE SEQUENCE</scope>
    <source>
        <strain evidence="3">ChiBcec2-3848</strain>
    </source>
</reference>
<feature type="chain" id="PRO_5039622824" description="DUF4340 domain-containing protein" evidence="2">
    <location>
        <begin position="17"/>
        <end position="423"/>
    </location>
</feature>
<dbReference type="EMBL" id="DWVZ01000013">
    <property type="protein sequence ID" value="HJC62232.1"/>
    <property type="molecule type" value="Genomic_DNA"/>
</dbReference>
<sequence>MKKRMWALGIVFLAFAAGCSLEETDETQEEQVMELPESEAERSEIEEYEVELSENLYDFQFALNGKVWTLPSPLADWQKDGWESSDAIEDTELEAESYTTEGMTLKKEKDLVTVSMVNPESEKKALKDCYVGKAELQWVQDGQVIQLPGGITMGKSVLNDVLEAYGTPQDQYEEKEEVYLTYEYGMYKEADFIFDLENEILQRAVLTNYREPETDAETISQEVPRETQAYEAPTGFSENPLDFVVSYGGDFYRIPAPVSGFLEHGWKIDEESSDTSVKAGRHGYVTLEKDGQALYAVVKNYGESRIPVKNCMVTNVSGDFDVTKIPIAVGNSITLGMSEDDMKIRLGGSTYETEEEETGTAYSLYADETKKNYIRIFVDQDLKLVREIEVSNSPEQLLEEMTGDTDENQENPENADSSALMGE</sequence>
<organism evidence="3 4">
    <name type="scientific">Candidatus Blautia merdavium</name>
    <dbReference type="NCBI Taxonomy" id="2838494"/>
    <lineage>
        <taxon>Bacteria</taxon>
        <taxon>Bacillati</taxon>
        <taxon>Bacillota</taxon>
        <taxon>Clostridia</taxon>
        <taxon>Lachnospirales</taxon>
        <taxon>Lachnospiraceae</taxon>
        <taxon>Blautia</taxon>
    </lineage>
</organism>
<accession>A0A9D2TBB9</accession>